<dbReference type="InterPro" id="IPR022637">
    <property type="entry name" value="DNA_polIII_beta_cen"/>
</dbReference>
<organism evidence="12">
    <name type="scientific">marine metagenome</name>
    <dbReference type="NCBI Taxonomy" id="408172"/>
    <lineage>
        <taxon>unclassified sequences</taxon>
        <taxon>metagenomes</taxon>
        <taxon>ecological metagenomes</taxon>
    </lineage>
</organism>
<protein>
    <recommendedName>
        <fullName evidence="13">Beta sliding clamp</fullName>
    </recommendedName>
</protein>
<comment type="subcellular location">
    <subcellularLocation>
        <location evidence="1">Cytoplasm</location>
    </subcellularLocation>
</comment>
<gene>
    <name evidence="12" type="ORF">METZ01_LOCUS77227</name>
</gene>
<dbReference type="SMART" id="SM00480">
    <property type="entry name" value="POL3Bc"/>
    <property type="match status" value="1"/>
</dbReference>
<evidence type="ECO:0000256" key="8">
    <source>
        <dbReference type="ARBA" id="ARBA00023125"/>
    </source>
</evidence>
<dbReference type="NCBIfam" id="TIGR00663">
    <property type="entry name" value="dnan"/>
    <property type="match status" value="1"/>
</dbReference>
<evidence type="ECO:0000256" key="6">
    <source>
        <dbReference type="ARBA" id="ARBA00022705"/>
    </source>
</evidence>
<dbReference type="InterPro" id="IPR022634">
    <property type="entry name" value="DNA_polIII_beta_N"/>
</dbReference>
<proteinExistence type="inferred from homology"/>
<evidence type="ECO:0000259" key="10">
    <source>
        <dbReference type="Pfam" id="PF02767"/>
    </source>
</evidence>
<keyword evidence="6" id="KW-0235">DNA replication</keyword>
<dbReference type="GO" id="GO:0003677">
    <property type="term" value="F:DNA binding"/>
    <property type="evidence" value="ECO:0007669"/>
    <property type="project" value="UniProtKB-KW"/>
</dbReference>
<dbReference type="Pfam" id="PF02767">
    <property type="entry name" value="DNA_pol3_beta_2"/>
    <property type="match status" value="1"/>
</dbReference>
<evidence type="ECO:0000256" key="1">
    <source>
        <dbReference type="ARBA" id="ARBA00004496"/>
    </source>
</evidence>
<dbReference type="InterPro" id="IPR046938">
    <property type="entry name" value="DNA_clamp_sf"/>
</dbReference>
<feature type="domain" description="DNA polymerase III beta sliding clamp N-terminal" evidence="9">
    <location>
        <begin position="1"/>
        <end position="119"/>
    </location>
</feature>
<dbReference type="Gene3D" id="3.70.10.10">
    <property type="match status" value="1"/>
</dbReference>
<comment type="similarity">
    <text evidence="2">Belongs to the beta sliding clamp family.</text>
</comment>
<feature type="domain" description="DNA polymerase III beta sliding clamp central" evidence="10">
    <location>
        <begin position="129"/>
        <end position="242"/>
    </location>
</feature>
<dbReference type="PIRSF" id="PIRSF000804">
    <property type="entry name" value="DNA_pol_III_b"/>
    <property type="match status" value="1"/>
</dbReference>
<dbReference type="Pfam" id="PF02768">
    <property type="entry name" value="DNA_pol3_beta_3"/>
    <property type="match status" value="1"/>
</dbReference>
<dbReference type="GO" id="GO:0003887">
    <property type="term" value="F:DNA-directed DNA polymerase activity"/>
    <property type="evidence" value="ECO:0007669"/>
    <property type="project" value="UniProtKB-KW"/>
</dbReference>
<evidence type="ECO:0000256" key="4">
    <source>
        <dbReference type="ARBA" id="ARBA00022679"/>
    </source>
</evidence>
<dbReference type="SUPFAM" id="SSF55979">
    <property type="entry name" value="DNA clamp"/>
    <property type="match status" value="3"/>
</dbReference>
<accession>A0A381UCN6</accession>
<evidence type="ECO:0000256" key="2">
    <source>
        <dbReference type="ARBA" id="ARBA00010752"/>
    </source>
</evidence>
<evidence type="ECO:0000256" key="7">
    <source>
        <dbReference type="ARBA" id="ARBA00022932"/>
    </source>
</evidence>
<dbReference type="AlphaFoldDB" id="A0A381UCN6"/>
<dbReference type="InterPro" id="IPR022635">
    <property type="entry name" value="DNA_polIII_beta_C"/>
</dbReference>
<dbReference type="Gene3D" id="3.10.150.10">
    <property type="entry name" value="DNA Polymerase III, subunit A, domain 2"/>
    <property type="match status" value="1"/>
</dbReference>
<keyword evidence="5" id="KW-0548">Nucleotidyltransferase</keyword>
<evidence type="ECO:0000313" key="12">
    <source>
        <dbReference type="EMBL" id="SVA24373.1"/>
    </source>
</evidence>
<dbReference type="PANTHER" id="PTHR30478">
    <property type="entry name" value="DNA POLYMERASE III SUBUNIT BETA"/>
    <property type="match status" value="1"/>
</dbReference>
<dbReference type="PANTHER" id="PTHR30478:SF0">
    <property type="entry name" value="BETA SLIDING CLAMP"/>
    <property type="match status" value="1"/>
</dbReference>
<dbReference type="GO" id="GO:0008408">
    <property type="term" value="F:3'-5' exonuclease activity"/>
    <property type="evidence" value="ECO:0007669"/>
    <property type="project" value="InterPro"/>
</dbReference>
<name>A0A381UCN6_9ZZZZ</name>
<dbReference type="EMBL" id="UINC01005918">
    <property type="protein sequence ID" value="SVA24373.1"/>
    <property type="molecule type" value="Genomic_DNA"/>
</dbReference>
<evidence type="ECO:0008006" key="13">
    <source>
        <dbReference type="Google" id="ProtNLM"/>
    </source>
</evidence>
<dbReference type="Pfam" id="PF00712">
    <property type="entry name" value="DNA_pol3_beta"/>
    <property type="match status" value="1"/>
</dbReference>
<sequence>MKISINKNELQSALQKLSKATPNRSTLPILSCVLLQTNNNETILRSTDLEITIIINISASVEREGSSAIPIHTLINITNELPDGRITIEIDDQHKIKLITELGTYNLMGKPAEEFPAVPEIDEENPLPIKADLLSEIIKSTSFVISHDDLKPALTGLYLKIEKNRLTTVATDGHQLVRYIVKDYVTDGFTGEVIIPRKFLSLLGSLLVDDDKTQLWISTNHATATSEGVKVLTRIIDERYPDYESVIPKENKKKLVVNKERFLGAVKRTSIFSNKMTHQISITPDKDTVLIKTEDPETASRGQEKMKGEFSGEPLTIGYNANYLKDIVSHINDENVVIKMDTPISSTLFNGETIEKNRDITMLLMPIRLND</sequence>
<keyword evidence="3" id="KW-0963">Cytoplasm</keyword>
<evidence type="ECO:0000256" key="3">
    <source>
        <dbReference type="ARBA" id="ARBA00022490"/>
    </source>
</evidence>
<dbReference type="CDD" id="cd00140">
    <property type="entry name" value="beta_clamp"/>
    <property type="match status" value="1"/>
</dbReference>
<dbReference type="GO" id="GO:0005737">
    <property type="term" value="C:cytoplasm"/>
    <property type="evidence" value="ECO:0007669"/>
    <property type="project" value="UniProtKB-SubCell"/>
</dbReference>
<reference evidence="12" key="1">
    <citation type="submission" date="2018-05" db="EMBL/GenBank/DDBJ databases">
        <authorList>
            <person name="Lanie J.A."/>
            <person name="Ng W.-L."/>
            <person name="Kazmierczak K.M."/>
            <person name="Andrzejewski T.M."/>
            <person name="Davidsen T.M."/>
            <person name="Wayne K.J."/>
            <person name="Tettelin H."/>
            <person name="Glass J.I."/>
            <person name="Rusch D."/>
            <person name="Podicherti R."/>
            <person name="Tsui H.-C.T."/>
            <person name="Winkler M.E."/>
        </authorList>
    </citation>
    <scope>NUCLEOTIDE SEQUENCE</scope>
</reference>
<dbReference type="InterPro" id="IPR001001">
    <property type="entry name" value="DNA_polIII_beta"/>
</dbReference>
<keyword evidence="8" id="KW-0238">DNA-binding</keyword>
<evidence type="ECO:0000259" key="11">
    <source>
        <dbReference type="Pfam" id="PF02768"/>
    </source>
</evidence>
<dbReference type="GO" id="GO:0009360">
    <property type="term" value="C:DNA polymerase III complex"/>
    <property type="evidence" value="ECO:0007669"/>
    <property type="project" value="InterPro"/>
</dbReference>
<keyword evidence="4" id="KW-0808">Transferase</keyword>
<evidence type="ECO:0000259" key="9">
    <source>
        <dbReference type="Pfam" id="PF00712"/>
    </source>
</evidence>
<keyword evidence="7" id="KW-0239">DNA-directed DNA polymerase</keyword>
<feature type="domain" description="DNA polymerase III beta sliding clamp C-terminal" evidence="11">
    <location>
        <begin position="245"/>
        <end position="368"/>
    </location>
</feature>
<dbReference type="GO" id="GO:0006271">
    <property type="term" value="P:DNA strand elongation involved in DNA replication"/>
    <property type="evidence" value="ECO:0007669"/>
    <property type="project" value="TreeGrafter"/>
</dbReference>
<evidence type="ECO:0000256" key="5">
    <source>
        <dbReference type="ARBA" id="ARBA00022695"/>
    </source>
</evidence>